<dbReference type="EC" id="2.1.1.320" evidence="7"/>
<comment type="caution">
    <text evidence="8">The sequence shown here is derived from an EMBL/GenBank/DDBJ whole genome shotgun (WGS) entry which is preliminary data.</text>
</comment>
<dbReference type="GO" id="GO:0005739">
    <property type="term" value="C:mitochondrion"/>
    <property type="evidence" value="ECO:0007669"/>
    <property type="project" value="UniProtKB-SubCell"/>
</dbReference>
<comment type="function">
    <text evidence="7">Arginine methyltransferase involved in the assembly or stability of mitochondrial NADH:ubiquinone oxidoreductase complex (complex I).</text>
</comment>
<dbReference type="Proteomes" id="UP000298030">
    <property type="component" value="Unassembled WGS sequence"/>
</dbReference>
<evidence type="ECO:0000313" key="9">
    <source>
        <dbReference type="Proteomes" id="UP000298030"/>
    </source>
</evidence>
<dbReference type="PANTHER" id="PTHR12049">
    <property type="entry name" value="PROTEIN ARGININE METHYLTRANSFERASE NDUFAF7, MITOCHONDRIAL"/>
    <property type="match status" value="1"/>
</dbReference>
<dbReference type="Pfam" id="PF02636">
    <property type="entry name" value="Methyltransf_28"/>
    <property type="match status" value="1"/>
</dbReference>
<evidence type="ECO:0000256" key="4">
    <source>
        <dbReference type="ARBA" id="ARBA00022679"/>
    </source>
</evidence>
<dbReference type="EMBL" id="QPFP01000012">
    <property type="protein sequence ID" value="TEB33324.1"/>
    <property type="molecule type" value="Genomic_DNA"/>
</dbReference>
<dbReference type="GO" id="GO:0032981">
    <property type="term" value="P:mitochondrial respiratory chain complex I assembly"/>
    <property type="evidence" value="ECO:0007669"/>
    <property type="project" value="TreeGrafter"/>
</dbReference>
<name>A0A4Y7TH84_COPMI</name>
<dbReference type="PANTHER" id="PTHR12049:SF7">
    <property type="entry name" value="PROTEIN ARGININE METHYLTRANSFERASE NDUFAF7, MITOCHONDRIAL"/>
    <property type="match status" value="1"/>
</dbReference>
<protein>
    <recommendedName>
        <fullName evidence="7">Protein arginine methyltransferase NDUFAF7</fullName>
        <ecNumber evidence="7">2.1.1.320</ecNumber>
    </recommendedName>
</protein>
<dbReference type="STRING" id="71717.A0A4Y7TH84"/>
<evidence type="ECO:0000256" key="5">
    <source>
        <dbReference type="ARBA" id="ARBA00023128"/>
    </source>
</evidence>
<dbReference type="GO" id="GO:0032259">
    <property type="term" value="P:methylation"/>
    <property type="evidence" value="ECO:0007669"/>
    <property type="project" value="UniProtKB-KW"/>
</dbReference>
<gene>
    <name evidence="8" type="ORF">FA13DRAFT_1626844</name>
</gene>
<dbReference type="OrthoDB" id="438553at2759"/>
<comment type="subcellular location">
    <subcellularLocation>
        <location evidence="1 7">Mitochondrion</location>
    </subcellularLocation>
</comment>
<dbReference type="InterPro" id="IPR029063">
    <property type="entry name" value="SAM-dependent_MTases_sf"/>
</dbReference>
<keyword evidence="5 7" id="KW-0496">Mitochondrion</keyword>
<evidence type="ECO:0000256" key="1">
    <source>
        <dbReference type="ARBA" id="ARBA00004173"/>
    </source>
</evidence>
<dbReference type="SUPFAM" id="SSF53335">
    <property type="entry name" value="S-adenosyl-L-methionine-dependent methyltransferases"/>
    <property type="match status" value="1"/>
</dbReference>
<keyword evidence="4 7" id="KW-0808">Transferase</keyword>
<reference evidence="8 9" key="1">
    <citation type="journal article" date="2019" name="Nat. Ecol. Evol.">
        <title>Megaphylogeny resolves global patterns of mushroom evolution.</title>
        <authorList>
            <person name="Varga T."/>
            <person name="Krizsan K."/>
            <person name="Foldi C."/>
            <person name="Dima B."/>
            <person name="Sanchez-Garcia M."/>
            <person name="Sanchez-Ramirez S."/>
            <person name="Szollosi G.J."/>
            <person name="Szarkandi J.G."/>
            <person name="Papp V."/>
            <person name="Albert L."/>
            <person name="Andreopoulos W."/>
            <person name="Angelini C."/>
            <person name="Antonin V."/>
            <person name="Barry K.W."/>
            <person name="Bougher N.L."/>
            <person name="Buchanan P."/>
            <person name="Buyck B."/>
            <person name="Bense V."/>
            <person name="Catcheside P."/>
            <person name="Chovatia M."/>
            <person name="Cooper J."/>
            <person name="Damon W."/>
            <person name="Desjardin D."/>
            <person name="Finy P."/>
            <person name="Geml J."/>
            <person name="Haridas S."/>
            <person name="Hughes K."/>
            <person name="Justo A."/>
            <person name="Karasinski D."/>
            <person name="Kautmanova I."/>
            <person name="Kiss B."/>
            <person name="Kocsube S."/>
            <person name="Kotiranta H."/>
            <person name="LaButti K.M."/>
            <person name="Lechner B.E."/>
            <person name="Liimatainen K."/>
            <person name="Lipzen A."/>
            <person name="Lukacs Z."/>
            <person name="Mihaltcheva S."/>
            <person name="Morgado L.N."/>
            <person name="Niskanen T."/>
            <person name="Noordeloos M.E."/>
            <person name="Ohm R.A."/>
            <person name="Ortiz-Santana B."/>
            <person name="Ovrebo C."/>
            <person name="Racz N."/>
            <person name="Riley R."/>
            <person name="Savchenko A."/>
            <person name="Shiryaev A."/>
            <person name="Soop K."/>
            <person name="Spirin V."/>
            <person name="Szebenyi C."/>
            <person name="Tomsovsky M."/>
            <person name="Tulloss R.E."/>
            <person name="Uehling J."/>
            <person name="Grigoriev I.V."/>
            <person name="Vagvolgyi C."/>
            <person name="Papp T."/>
            <person name="Martin F.M."/>
            <person name="Miettinen O."/>
            <person name="Hibbett D.S."/>
            <person name="Nagy L.G."/>
        </authorList>
    </citation>
    <scope>NUCLEOTIDE SEQUENCE [LARGE SCALE GENOMIC DNA]</scope>
    <source>
        <strain evidence="8 9">FP101781</strain>
    </source>
</reference>
<dbReference type="Gene3D" id="3.40.50.12710">
    <property type="match status" value="1"/>
</dbReference>
<proteinExistence type="inferred from homology"/>
<comment type="similarity">
    <text evidence="2 7">Belongs to the NDUFAF7 family.</text>
</comment>
<keyword evidence="3 7" id="KW-0489">Methyltransferase</keyword>
<evidence type="ECO:0000256" key="6">
    <source>
        <dbReference type="ARBA" id="ARBA00048612"/>
    </source>
</evidence>
<organism evidence="8 9">
    <name type="scientific">Coprinellus micaceus</name>
    <name type="common">Glistening ink-cap mushroom</name>
    <name type="synonym">Coprinus micaceus</name>
    <dbReference type="NCBI Taxonomy" id="71717"/>
    <lineage>
        <taxon>Eukaryota</taxon>
        <taxon>Fungi</taxon>
        <taxon>Dikarya</taxon>
        <taxon>Basidiomycota</taxon>
        <taxon>Agaricomycotina</taxon>
        <taxon>Agaricomycetes</taxon>
        <taxon>Agaricomycetidae</taxon>
        <taxon>Agaricales</taxon>
        <taxon>Agaricineae</taxon>
        <taxon>Psathyrellaceae</taxon>
        <taxon>Coprinellus</taxon>
    </lineage>
</organism>
<evidence type="ECO:0000313" key="8">
    <source>
        <dbReference type="EMBL" id="TEB33324.1"/>
    </source>
</evidence>
<evidence type="ECO:0000256" key="3">
    <source>
        <dbReference type="ARBA" id="ARBA00022603"/>
    </source>
</evidence>
<comment type="catalytic activity">
    <reaction evidence="6 7">
        <text>L-arginyl-[protein] + 2 S-adenosyl-L-methionine = N(omega),N(omega)'-dimethyl-L-arginyl-[protein] + 2 S-adenosyl-L-homocysteine + 2 H(+)</text>
        <dbReference type="Rhea" id="RHEA:48108"/>
        <dbReference type="Rhea" id="RHEA-COMP:10532"/>
        <dbReference type="Rhea" id="RHEA-COMP:11992"/>
        <dbReference type="ChEBI" id="CHEBI:15378"/>
        <dbReference type="ChEBI" id="CHEBI:29965"/>
        <dbReference type="ChEBI" id="CHEBI:57856"/>
        <dbReference type="ChEBI" id="CHEBI:59789"/>
        <dbReference type="ChEBI" id="CHEBI:88221"/>
        <dbReference type="EC" id="2.1.1.320"/>
    </reaction>
</comment>
<evidence type="ECO:0000256" key="7">
    <source>
        <dbReference type="RuleBase" id="RU364114"/>
    </source>
</evidence>
<dbReference type="InterPro" id="IPR003788">
    <property type="entry name" value="NDUFAF7"/>
</dbReference>
<sequence length="461" mass="50619">MSTGFPSKSRLAHRNQRWNHSIALDVTKVEKLVLDSIKSTGPLSFATYMQLCLGHPTHGYYTNPEHFVFGTRGDFITSPEISQVFGELVAIWFVSQWAAAGQPPAVRLVELGPGRGTLMADILRTMSRLGLAKALTGVHLVETSDALRKVQEDKLNDLPSFGLPKLHFHNFLSDIPRSPSEYTILVAHEFFDALPIHVLQKTEKGWHEVLIATTEEPNTTAEGTEAEPKTEAVKVGTPRLRRVLTREPSITSRLLGRSSTRFDSLPVGTTIEVSPNSFRIAHDAGMLLSTEPPLAEAEAEAEAAPSPDSELGAGGCGLIIDYGGAHVHGTSFRVSSSQISCSLQAFKEHNQVDPFFRPGECDLTANVDFAYLKEAMSNTLDIHGPISQGKFLERMGLQLRVKGLVDAAKSEDRKKVIEDAAKRLVDRTGMGKEYQFMGITSRPREGSREGQVYPFVQVNDS</sequence>
<dbReference type="GO" id="GO:0035243">
    <property type="term" value="F:protein-arginine omega-N symmetric methyltransferase activity"/>
    <property type="evidence" value="ECO:0007669"/>
    <property type="project" value="UniProtKB-EC"/>
</dbReference>
<keyword evidence="9" id="KW-1185">Reference proteome</keyword>
<dbReference type="AlphaFoldDB" id="A0A4Y7TH84"/>
<dbReference type="InterPro" id="IPR038375">
    <property type="entry name" value="NDUFAF7_sf"/>
</dbReference>
<evidence type="ECO:0000256" key="2">
    <source>
        <dbReference type="ARBA" id="ARBA00005891"/>
    </source>
</evidence>
<accession>A0A4Y7TH84</accession>